<evidence type="ECO:0000313" key="1">
    <source>
        <dbReference type="EMBL" id="MCP2727594.1"/>
    </source>
</evidence>
<proteinExistence type="predicted"/>
<comment type="caution">
    <text evidence="1">The sequence shown here is derived from an EMBL/GenBank/DDBJ whole genome shotgun (WGS) entry which is preliminary data.</text>
</comment>
<evidence type="ECO:0000313" key="2">
    <source>
        <dbReference type="Proteomes" id="UP001204953"/>
    </source>
</evidence>
<protein>
    <submittedName>
        <fullName evidence="1">Uncharacterized protein</fullName>
    </submittedName>
</protein>
<dbReference type="RefSeq" id="WP_254010406.1">
    <property type="nucleotide sequence ID" value="NZ_JAMZMM010000020.1"/>
</dbReference>
<accession>A0AAE3GNF1</accession>
<sequence>MARYIEFTTDTENGEAILVEVDKEEVSPPQGLVKAGIKDKLQCTVAIAQKTFSEAVKSAIKMNVQTFTDCGWVIFYELAYLNRLLISSQSHFLDLASPQKSV</sequence>
<reference evidence="1" key="1">
    <citation type="submission" date="2022-06" db="EMBL/GenBank/DDBJ databases">
        <title>New cyanobacteria of genus Symplocastrum in benthos of Lake Baikal.</title>
        <authorList>
            <person name="Sorokovikova E."/>
            <person name="Tikhonova I."/>
            <person name="Krasnopeev A."/>
            <person name="Evseev P."/>
            <person name="Gladkikh A."/>
            <person name="Belykh O."/>
        </authorList>
    </citation>
    <scope>NUCLEOTIDE SEQUENCE</scope>
    <source>
        <strain evidence="1">BBK-W-15</strain>
    </source>
</reference>
<keyword evidence="2" id="KW-1185">Reference proteome</keyword>
<name>A0AAE3GNF1_9CYAN</name>
<dbReference type="Proteomes" id="UP001204953">
    <property type="component" value="Unassembled WGS sequence"/>
</dbReference>
<dbReference type="AlphaFoldDB" id="A0AAE3GNF1"/>
<dbReference type="EMBL" id="JAMZMM010000020">
    <property type="protein sequence ID" value="MCP2727594.1"/>
    <property type="molecule type" value="Genomic_DNA"/>
</dbReference>
<gene>
    <name evidence="1" type="ORF">NJ959_03775</name>
</gene>
<organism evidence="1 2">
    <name type="scientific">Limnofasciculus baicalensis BBK-W-15</name>
    <dbReference type="NCBI Taxonomy" id="2699891"/>
    <lineage>
        <taxon>Bacteria</taxon>
        <taxon>Bacillati</taxon>
        <taxon>Cyanobacteriota</taxon>
        <taxon>Cyanophyceae</taxon>
        <taxon>Coleofasciculales</taxon>
        <taxon>Coleofasciculaceae</taxon>
        <taxon>Limnofasciculus</taxon>
        <taxon>Limnofasciculus baicalensis</taxon>
    </lineage>
</organism>